<dbReference type="RefSeq" id="WP_133638794.1">
    <property type="nucleotide sequence ID" value="NZ_SNZV01000001.1"/>
</dbReference>
<feature type="transmembrane region" description="Helical" evidence="5">
    <location>
        <begin position="164"/>
        <end position="190"/>
    </location>
</feature>
<dbReference type="InterPro" id="IPR002781">
    <property type="entry name" value="TM_pro_TauE-like"/>
</dbReference>
<dbReference type="AlphaFoldDB" id="A0A4R7DA46"/>
<sequence>MAAIIGVWALLEHGAMMVSGFLLAVVVGLTLGLIGSGGTILTVPIFVYVMGVDAVMATTYALFAVGVTSVVGTVRGFFNNEIDLPEACRFGIPSLLTVFLTRTFLLPLVPETIRFGSFEIHQSIALMIIFALIMFASGISMVISSSSLTGYTLAAEKSSAAKTTILAVLVGLITGVAGAGGGFLIVPALLSVLRLSIRKAVSTSLLIISVNSLFGMLGDMEKIKDFDWFILCGYTLFAIIGIFAGFSLSEKVSSSVLKKVFGYFIICLSIFILCKELLLSV</sequence>
<feature type="transmembrane region" description="Helical" evidence="5">
    <location>
        <begin position="21"/>
        <end position="49"/>
    </location>
</feature>
<proteinExistence type="inferred from homology"/>
<keyword evidence="4 5" id="KW-0472">Membrane</keyword>
<evidence type="ECO:0000256" key="3">
    <source>
        <dbReference type="ARBA" id="ARBA00022989"/>
    </source>
</evidence>
<comment type="subcellular location">
    <subcellularLocation>
        <location evidence="5">Cell membrane</location>
        <topology evidence="5">Multi-pass membrane protein</topology>
    </subcellularLocation>
    <subcellularLocation>
        <location evidence="1">Membrane</location>
        <topology evidence="1">Multi-pass membrane protein</topology>
    </subcellularLocation>
</comment>
<name>A0A4R7DA46_9SPHI</name>
<keyword evidence="3 5" id="KW-1133">Transmembrane helix</keyword>
<dbReference type="OrthoDB" id="8559161at2"/>
<organism evidence="6 7">
    <name type="scientific">Sphingobacterium paludis</name>
    <dbReference type="NCBI Taxonomy" id="1476465"/>
    <lineage>
        <taxon>Bacteria</taxon>
        <taxon>Pseudomonadati</taxon>
        <taxon>Bacteroidota</taxon>
        <taxon>Sphingobacteriia</taxon>
        <taxon>Sphingobacteriales</taxon>
        <taxon>Sphingobacteriaceae</taxon>
        <taxon>Sphingobacterium</taxon>
    </lineage>
</organism>
<protein>
    <recommendedName>
        <fullName evidence="5">Probable membrane transporter protein</fullName>
    </recommendedName>
</protein>
<comment type="caution">
    <text evidence="6">The sequence shown here is derived from an EMBL/GenBank/DDBJ whole genome shotgun (WGS) entry which is preliminary data.</text>
</comment>
<keyword evidence="7" id="KW-1185">Reference proteome</keyword>
<dbReference type="EMBL" id="SNZV01000001">
    <property type="protein sequence ID" value="TDS17677.1"/>
    <property type="molecule type" value="Genomic_DNA"/>
</dbReference>
<dbReference type="InterPro" id="IPR051598">
    <property type="entry name" value="TSUP/Inactive_protease-like"/>
</dbReference>
<evidence type="ECO:0000256" key="1">
    <source>
        <dbReference type="ARBA" id="ARBA00004141"/>
    </source>
</evidence>
<accession>A0A4R7DA46</accession>
<keyword evidence="5" id="KW-1003">Cell membrane</keyword>
<reference evidence="6 7" key="1">
    <citation type="submission" date="2019-03" db="EMBL/GenBank/DDBJ databases">
        <title>Genomic Encyclopedia of Type Strains, Phase III (KMG-III): the genomes of soil and plant-associated and newly described type strains.</title>
        <authorList>
            <person name="Whitman W."/>
        </authorList>
    </citation>
    <scope>NUCLEOTIDE SEQUENCE [LARGE SCALE GENOMIC DNA]</scope>
    <source>
        <strain evidence="6 7">CGMCC 1.12801</strain>
    </source>
</reference>
<evidence type="ECO:0000256" key="4">
    <source>
        <dbReference type="ARBA" id="ARBA00023136"/>
    </source>
</evidence>
<feature type="transmembrane region" description="Helical" evidence="5">
    <location>
        <begin position="90"/>
        <end position="108"/>
    </location>
</feature>
<evidence type="ECO:0000313" key="7">
    <source>
        <dbReference type="Proteomes" id="UP000294752"/>
    </source>
</evidence>
<comment type="similarity">
    <text evidence="5">Belongs to the 4-toluene sulfonate uptake permease (TSUP) (TC 2.A.102) family.</text>
</comment>
<dbReference type="Pfam" id="PF01925">
    <property type="entry name" value="TauE"/>
    <property type="match status" value="1"/>
</dbReference>
<feature type="transmembrane region" description="Helical" evidence="5">
    <location>
        <begin position="55"/>
        <end position="78"/>
    </location>
</feature>
<feature type="transmembrane region" description="Helical" evidence="5">
    <location>
        <begin position="260"/>
        <end position="279"/>
    </location>
</feature>
<feature type="transmembrane region" description="Helical" evidence="5">
    <location>
        <begin position="228"/>
        <end position="248"/>
    </location>
</feature>
<dbReference type="PANTHER" id="PTHR43701:SF2">
    <property type="entry name" value="MEMBRANE TRANSPORTER PROTEIN YJNA-RELATED"/>
    <property type="match status" value="1"/>
</dbReference>
<keyword evidence="2 5" id="KW-0812">Transmembrane</keyword>
<gene>
    <name evidence="6" type="ORF">B0I21_101548</name>
</gene>
<dbReference type="GO" id="GO:0005886">
    <property type="term" value="C:plasma membrane"/>
    <property type="evidence" value="ECO:0007669"/>
    <property type="project" value="UniProtKB-SubCell"/>
</dbReference>
<feature type="transmembrane region" description="Helical" evidence="5">
    <location>
        <begin position="120"/>
        <end position="143"/>
    </location>
</feature>
<dbReference type="PANTHER" id="PTHR43701">
    <property type="entry name" value="MEMBRANE TRANSPORTER PROTEIN MJ0441-RELATED"/>
    <property type="match status" value="1"/>
</dbReference>
<evidence type="ECO:0000256" key="2">
    <source>
        <dbReference type="ARBA" id="ARBA00022692"/>
    </source>
</evidence>
<evidence type="ECO:0000313" key="6">
    <source>
        <dbReference type="EMBL" id="TDS17677.1"/>
    </source>
</evidence>
<evidence type="ECO:0000256" key="5">
    <source>
        <dbReference type="RuleBase" id="RU363041"/>
    </source>
</evidence>
<dbReference type="Proteomes" id="UP000294752">
    <property type="component" value="Unassembled WGS sequence"/>
</dbReference>